<protein>
    <submittedName>
        <fullName evidence="5">Arginase</fullName>
    </submittedName>
</protein>
<gene>
    <name evidence="5" type="ORF">EV192_10721</name>
</gene>
<evidence type="ECO:0000256" key="2">
    <source>
        <dbReference type="ARBA" id="ARBA00022801"/>
    </source>
</evidence>
<evidence type="ECO:0000256" key="3">
    <source>
        <dbReference type="ARBA" id="ARBA00023211"/>
    </source>
</evidence>
<evidence type="ECO:0000256" key="4">
    <source>
        <dbReference type="PROSITE-ProRule" id="PRU00742"/>
    </source>
</evidence>
<evidence type="ECO:0000256" key="1">
    <source>
        <dbReference type="ARBA" id="ARBA00022723"/>
    </source>
</evidence>
<reference evidence="5 6" key="1">
    <citation type="submission" date="2019-03" db="EMBL/GenBank/DDBJ databases">
        <title>Genomic Encyclopedia of Type Strains, Phase IV (KMG-IV): sequencing the most valuable type-strain genomes for metagenomic binning, comparative biology and taxonomic classification.</title>
        <authorList>
            <person name="Goeker M."/>
        </authorList>
    </citation>
    <scope>NUCLEOTIDE SEQUENCE [LARGE SCALE GENOMIC DNA]</scope>
    <source>
        <strain evidence="5 6">DSM 45934</strain>
    </source>
</reference>
<dbReference type="Proteomes" id="UP000295680">
    <property type="component" value="Unassembled WGS sequence"/>
</dbReference>
<dbReference type="GO" id="GO:0005737">
    <property type="term" value="C:cytoplasm"/>
    <property type="evidence" value="ECO:0007669"/>
    <property type="project" value="TreeGrafter"/>
</dbReference>
<dbReference type="PROSITE" id="PS51409">
    <property type="entry name" value="ARGINASE_2"/>
    <property type="match status" value="1"/>
</dbReference>
<dbReference type="GO" id="GO:0004053">
    <property type="term" value="F:arginase activity"/>
    <property type="evidence" value="ECO:0007669"/>
    <property type="project" value="TreeGrafter"/>
</dbReference>
<dbReference type="AlphaFoldDB" id="A0A4V2S6G1"/>
<dbReference type="GO" id="GO:0030145">
    <property type="term" value="F:manganese ion binding"/>
    <property type="evidence" value="ECO:0007669"/>
    <property type="project" value="TreeGrafter"/>
</dbReference>
<accession>A0A4V2S6G1</accession>
<dbReference type="InterPro" id="IPR023696">
    <property type="entry name" value="Ureohydrolase_dom_sf"/>
</dbReference>
<dbReference type="PIRSF" id="PIRSF036979">
    <property type="entry name" value="Arginase"/>
    <property type="match status" value="1"/>
</dbReference>
<dbReference type="SUPFAM" id="SSF52768">
    <property type="entry name" value="Arginase/deacetylase"/>
    <property type="match status" value="1"/>
</dbReference>
<dbReference type="PANTHER" id="PTHR43782:SF3">
    <property type="entry name" value="ARGINASE"/>
    <property type="match status" value="1"/>
</dbReference>
<evidence type="ECO:0000313" key="6">
    <source>
        <dbReference type="Proteomes" id="UP000295680"/>
    </source>
</evidence>
<keyword evidence="3" id="KW-0464">Manganese</keyword>
<keyword evidence="1" id="KW-0479">Metal-binding</keyword>
<dbReference type="PRINTS" id="PR00116">
    <property type="entry name" value="ARGINASE"/>
</dbReference>
<proteinExistence type="inferred from homology"/>
<sequence>MPSSAGTHGPGQEKAPAALRAAGLVDRLEAAGIPVTDHGDLPVEPFRADRERRNRQNVDRVAAVVRSVSVALRPLLDAPALPVLIGGDCTITLGAMAALVDKWPDAGLLYFDGDLDLSTPDSTVSGVLDTMVLAHLLGEGTPELEAPVLAVDRIEAFGHDPRELGPASRERLARHGLRTTACTEVTEANARELAARAWTRLGSGQVLLHFDVDVVDSVDFPLANFPHFNECLPERVAMDCLAEFCSSPGLAALVVTEVNPDRDPDGVLVDRLVGHLVNALT</sequence>
<evidence type="ECO:0000313" key="5">
    <source>
        <dbReference type="EMBL" id="TCO55600.1"/>
    </source>
</evidence>
<dbReference type="PANTHER" id="PTHR43782">
    <property type="entry name" value="ARGINASE"/>
    <property type="match status" value="1"/>
</dbReference>
<comment type="caution">
    <text evidence="5">The sequence shown here is derived from an EMBL/GenBank/DDBJ whole genome shotgun (WGS) entry which is preliminary data.</text>
</comment>
<dbReference type="InterPro" id="IPR006035">
    <property type="entry name" value="Ureohydrolase"/>
</dbReference>
<dbReference type="Gene3D" id="3.40.800.10">
    <property type="entry name" value="Ureohydrolase domain"/>
    <property type="match status" value="1"/>
</dbReference>
<dbReference type="Pfam" id="PF00491">
    <property type="entry name" value="Arginase"/>
    <property type="match status" value="1"/>
</dbReference>
<dbReference type="EMBL" id="SLWS01000007">
    <property type="protein sequence ID" value="TCO55600.1"/>
    <property type="molecule type" value="Genomic_DNA"/>
</dbReference>
<name>A0A4V2S6G1_9PSEU</name>
<comment type="similarity">
    <text evidence="4">Belongs to the arginase family.</text>
</comment>
<keyword evidence="6" id="KW-1185">Reference proteome</keyword>
<keyword evidence="2" id="KW-0378">Hydrolase</keyword>
<organism evidence="5 6">
    <name type="scientific">Actinocrispum wychmicini</name>
    <dbReference type="NCBI Taxonomy" id="1213861"/>
    <lineage>
        <taxon>Bacteria</taxon>
        <taxon>Bacillati</taxon>
        <taxon>Actinomycetota</taxon>
        <taxon>Actinomycetes</taxon>
        <taxon>Pseudonocardiales</taxon>
        <taxon>Pseudonocardiaceae</taxon>
        <taxon>Actinocrispum</taxon>
    </lineage>
</organism>